<accession>A0A6C0AV81</accession>
<dbReference type="PROSITE" id="PS51257">
    <property type="entry name" value="PROKAR_LIPOPROTEIN"/>
    <property type="match status" value="1"/>
</dbReference>
<dbReference type="AlphaFoldDB" id="A0A6C0AV81"/>
<proteinExistence type="predicted"/>
<dbReference type="InterPro" id="IPR050508">
    <property type="entry name" value="Methyltransf_Superfamily"/>
</dbReference>
<name>A0A6C0AV81_9ZZZZ</name>
<evidence type="ECO:0000313" key="2">
    <source>
        <dbReference type="EMBL" id="QHS83466.1"/>
    </source>
</evidence>
<dbReference type="SUPFAM" id="SSF53335">
    <property type="entry name" value="S-adenosyl-L-methionine-dependent methyltransferases"/>
    <property type="match status" value="1"/>
</dbReference>
<sequence length="374" mass="43971">MFFYNRLFFIILLFYSCSGFVVSNINIRNSPCVLYMNQELPPTLWSSLSSTFKRTARNWFIQRAEKKNISWNELTNRYRTKENKKILLDLYEIYENKQLKYPGYYTLPFHGYDTGNLNWQAAEEGEAATISMSVNYWDKVSPSDAEKWVRYNISNQISCYLKTHGLEYPRNILDMGCSIGVSTEYLYKTFPKAINIQGLDLSPYFLSVASFRANEQNLSINYIHANAENTGLRYGSYDMIVCNFLLHEVPYKATTNILNEIYRLLKPDGIVVIVDLDPKRVKDNLVVSQFRKWAFEVTEPHIYEYYQHDMSMMLLDANFKYVVSSKNDPINRVWIGRKENIEFQMYKKWGKGKGSKKMYFGTEKNDQIKLDISI</sequence>
<dbReference type="GO" id="GO:0008757">
    <property type="term" value="F:S-adenosylmethionine-dependent methyltransferase activity"/>
    <property type="evidence" value="ECO:0007669"/>
    <property type="project" value="InterPro"/>
</dbReference>
<protein>
    <recommendedName>
        <fullName evidence="1">Methyltransferase domain-containing protein</fullName>
    </recommendedName>
</protein>
<dbReference type="PANTHER" id="PTHR42912">
    <property type="entry name" value="METHYLTRANSFERASE"/>
    <property type="match status" value="1"/>
</dbReference>
<evidence type="ECO:0000259" key="1">
    <source>
        <dbReference type="Pfam" id="PF13649"/>
    </source>
</evidence>
<dbReference type="PANTHER" id="PTHR42912:SF80">
    <property type="entry name" value="METHYLTRANSFERASE DOMAIN-CONTAINING PROTEIN"/>
    <property type="match status" value="1"/>
</dbReference>
<reference evidence="2" key="1">
    <citation type="journal article" date="2020" name="Nature">
        <title>Giant virus diversity and host interactions through global metagenomics.</title>
        <authorList>
            <person name="Schulz F."/>
            <person name="Roux S."/>
            <person name="Paez-Espino D."/>
            <person name="Jungbluth S."/>
            <person name="Walsh D.A."/>
            <person name="Denef V.J."/>
            <person name="McMahon K.D."/>
            <person name="Konstantinidis K.T."/>
            <person name="Eloe-Fadrosh E.A."/>
            <person name="Kyrpides N.C."/>
            <person name="Woyke T."/>
        </authorList>
    </citation>
    <scope>NUCLEOTIDE SEQUENCE</scope>
    <source>
        <strain evidence="2">GVMAG-S-ERX555943-30</strain>
    </source>
</reference>
<dbReference type="Pfam" id="PF13649">
    <property type="entry name" value="Methyltransf_25"/>
    <property type="match status" value="1"/>
</dbReference>
<feature type="domain" description="Methyltransferase" evidence="1">
    <location>
        <begin position="172"/>
        <end position="269"/>
    </location>
</feature>
<dbReference type="InterPro" id="IPR029063">
    <property type="entry name" value="SAM-dependent_MTases_sf"/>
</dbReference>
<dbReference type="Gene3D" id="3.40.50.150">
    <property type="entry name" value="Vaccinia Virus protein VP39"/>
    <property type="match status" value="1"/>
</dbReference>
<dbReference type="EMBL" id="MN738756">
    <property type="protein sequence ID" value="QHS83466.1"/>
    <property type="molecule type" value="Genomic_DNA"/>
</dbReference>
<dbReference type="InterPro" id="IPR041698">
    <property type="entry name" value="Methyltransf_25"/>
</dbReference>
<dbReference type="CDD" id="cd02440">
    <property type="entry name" value="AdoMet_MTases"/>
    <property type="match status" value="1"/>
</dbReference>
<organism evidence="2">
    <name type="scientific">viral metagenome</name>
    <dbReference type="NCBI Taxonomy" id="1070528"/>
    <lineage>
        <taxon>unclassified sequences</taxon>
        <taxon>metagenomes</taxon>
        <taxon>organismal metagenomes</taxon>
    </lineage>
</organism>